<accession>A0A085WHQ9</accession>
<evidence type="ECO:0000313" key="2">
    <source>
        <dbReference type="EMBL" id="KFE67222.1"/>
    </source>
</evidence>
<feature type="transmembrane region" description="Helical" evidence="1">
    <location>
        <begin position="40"/>
        <end position="59"/>
    </location>
</feature>
<feature type="transmembrane region" description="Helical" evidence="1">
    <location>
        <begin position="71"/>
        <end position="94"/>
    </location>
</feature>
<keyword evidence="1" id="KW-1133">Transmembrane helix</keyword>
<evidence type="ECO:0000313" key="3">
    <source>
        <dbReference type="Proteomes" id="UP000028725"/>
    </source>
</evidence>
<protein>
    <recommendedName>
        <fullName evidence="4">Yip1 domain-containing protein</fullName>
    </recommendedName>
</protein>
<dbReference type="Proteomes" id="UP000028725">
    <property type="component" value="Unassembled WGS sequence"/>
</dbReference>
<proteinExistence type="predicted"/>
<reference evidence="2 3" key="1">
    <citation type="submission" date="2014-04" db="EMBL/GenBank/DDBJ databases">
        <title>Genome assembly of Hyalangium minutum DSM 14724.</title>
        <authorList>
            <person name="Sharma G."/>
            <person name="Subramanian S."/>
        </authorList>
    </citation>
    <scope>NUCLEOTIDE SEQUENCE [LARGE SCALE GENOMIC DNA]</scope>
    <source>
        <strain evidence="2 3">DSM 14724</strain>
    </source>
</reference>
<dbReference type="OrthoDB" id="5509347at2"/>
<dbReference type="RefSeq" id="WP_044191234.1">
    <property type="nucleotide sequence ID" value="NZ_JMCB01000008.1"/>
</dbReference>
<keyword evidence="3" id="KW-1185">Reference proteome</keyword>
<comment type="caution">
    <text evidence="2">The sequence shown here is derived from an EMBL/GenBank/DDBJ whole genome shotgun (WGS) entry which is preliminary data.</text>
</comment>
<gene>
    <name evidence="2" type="ORF">DB31_8575</name>
</gene>
<evidence type="ECO:0008006" key="4">
    <source>
        <dbReference type="Google" id="ProtNLM"/>
    </source>
</evidence>
<name>A0A085WHQ9_9BACT</name>
<feature type="transmembrane region" description="Helical" evidence="1">
    <location>
        <begin position="106"/>
        <end position="131"/>
    </location>
</feature>
<keyword evidence="1" id="KW-0472">Membrane</keyword>
<dbReference type="STRING" id="394096.DB31_8575"/>
<dbReference type="AlphaFoldDB" id="A0A085WHQ9"/>
<evidence type="ECO:0000256" key="1">
    <source>
        <dbReference type="SAM" id="Phobius"/>
    </source>
</evidence>
<keyword evidence="1" id="KW-0812">Transmembrane</keyword>
<dbReference type="EMBL" id="JMCB01000008">
    <property type="protein sequence ID" value="KFE67222.1"/>
    <property type="molecule type" value="Genomic_DNA"/>
</dbReference>
<organism evidence="2 3">
    <name type="scientific">Hyalangium minutum</name>
    <dbReference type="NCBI Taxonomy" id="394096"/>
    <lineage>
        <taxon>Bacteria</taxon>
        <taxon>Pseudomonadati</taxon>
        <taxon>Myxococcota</taxon>
        <taxon>Myxococcia</taxon>
        <taxon>Myxococcales</taxon>
        <taxon>Cystobacterineae</taxon>
        <taxon>Archangiaceae</taxon>
        <taxon>Hyalangium</taxon>
    </lineage>
</organism>
<feature type="transmembrane region" description="Helical" evidence="1">
    <location>
        <begin position="174"/>
        <end position="198"/>
    </location>
</feature>
<feature type="transmembrane region" description="Helical" evidence="1">
    <location>
        <begin position="143"/>
        <end position="162"/>
    </location>
</feature>
<sequence length="202" mass="21657">MSLSRDLSTALHEVGVALRRPEEFTTRWRDRRLAPGPNPIVFPVLLMCAVLGIAAYGLVMRLHEGWGGMLAGLLKAPVAAGLAWTLALPALYILNSALGSKLDASTTLLAALSTVSFGSLALLASIPITWFFGLALPYGLVRLAVNLTVFAGVGVCMVDVFLRTMKALEPERSRAYATLWLALVGVIGAELMTLFSLFHFDA</sequence>